<dbReference type="OrthoDB" id="265717at2759"/>
<dbReference type="EMBL" id="KZ348402">
    <property type="protein sequence ID" value="PIO66241.1"/>
    <property type="molecule type" value="Genomic_DNA"/>
</dbReference>
<sequence>MYVRFVMRLAVKWAAGDMGETTVDNVVRSLTTLPCSSDVQEAEQAAYSFLNYYKTFCKKSFVSDDVIKRGSTAIMVPTDLSRVPLSLAEARRSYTHTLSPRTMRREFLKMKYNIDCECEGCLDEERNERMEGWRCLECEDGWLPPHANAKCSSVEHMSKYVNDLLSIEEQYLNKDDMELQYLRSVRAQTHITVADQNKYRFFSGMAE</sequence>
<reference evidence="1 2" key="1">
    <citation type="submission" date="2015-09" db="EMBL/GenBank/DDBJ databases">
        <title>Draft genome of the parasitic nematode Teladorsagia circumcincta isolate WARC Sus (inbred).</title>
        <authorList>
            <person name="Mitreva M."/>
        </authorList>
    </citation>
    <scope>NUCLEOTIDE SEQUENCE [LARGE SCALE GENOMIC DNA]</scope>
    <source>
        <strain evidence="1 2">S</strain>
    </source>
</reference>
<evidence type="ECO:0000313" key="2">
    <source>
        <dbReference type="Proteomes" id="UP000230423"/>
    </source>
</evidence>
<dbReference type="InterPro" id="IPR011990">
    <property type="entry name" value="TPR-like_helical_dom_sf"/>
</dbReference>
<gene>
    <name evidence="1" type="ORF">TELCIR_12051</name>
</gene>
<proteinExistence type="predicted"/>
<protein>
    <submittedName>
        <fullName evidence="1">Uncharacterized protein</fullName>
    </submittedName>
</protein>
<keyword evidence="2" id="KW-1185">Reference proteome</keyword>
<feature type="non-terminal residue" evidence="1">
    <location>
        <position position="207"/>
    </location>
</feature>
<dbReference type="Proteomes" id="UP000230423">
    <property type="component" value="Unassembled WGS sequence"/>
</dbReference>
<dbReference type="AlphaFoldDB" id="A0A2G9U7K9"/>
<organism evidence="1 2">
    <name type="scientific">Teladorsagia circumcincta</name>
    <name type="common">Brown stomach worm</name>
    <name type="synonym">Ostertagia circumcincta</name>
    <dbReference type="NCBI Taxonomy" id="45464"/>
    <lineage>
        <taxon>Eukaryota</taxon>
        <taxon>Metazoa</taxon>
        <taxon>Ecdysozoa</taxon>
        <taxon>Nematoda</taxon>
        <taxon>Chromadorea</taxon>
        <taxon>Rhabditida</taxon>
        <taxon>Rhabditina</taxon>
        <taxon>Rhabditomorpha</taxon>
        <taxon>Strongyloidea</taxon>
        <taxon>Trichostrongylidae</taxon>
        <taxon>Teladorsagia</taxon>
    </lineage>
</organism>
<dbReference type="Gene3D" id="1.25.40.10">
    <property type="entry name" value="Tetratricopeptide repeat domain"/>
    <property type="match status" value="1"/>
</dbReference>
<name>A0A2G9U7K9_TELCI</name>
<accession>A0A2G9U7K9</accession>
<evidence type="ECO:0000313" key="1">
    <source>
        <dbReference type="EMBL" id="PIO66241.1"/>
    </source>
</evidence>